<dbReference type="Proteomes" id="UP001276659">
    <property type="component" value="Unassembled WGS sequence"/>
</dbReference>
<sequence length="157" mass="17647">MLDSSNQTYENILPGTTVAALKQRVAERQGIPVTAQKLIYGGTFLEDRNRLDSYNIGEGFVLRLLTTVTPSTTTVSRTKSSTSLVLKNVFIQPAQEAVINIHDIPFDATVQHLKNMYFYKTNQDPHHIRLIYGGKELEDDRSGRGNDMMISVQIEAF</sequence>
<dbReference type="SUPFAM" id="SSF54236">
    <property type="entry name" value="Ubiquitin-like"/>
    <property type="match status" value="2"/>
</dbReference>
<keyword evidence="3" id="KW-1185">Reference proteome</keyword>
<dbReference type="InterPro" id="IPR019954">
    <property type="entry name" value="Ubiquitin_CS"/>
</dbReference>
<dbReference type="SMART" id="SM00213">
    <property type="entry name" value="UBQ"/>
    <property type="match status" value="2"/>
</dbReference>
<name>A0AAD9Z875_9LECA</name>
<dbReference type="Pfam" id="PF00240">
    <property type="entry name" value="ubiquitin"/>
    <property type="match status" value="2"/>
</dbReference>
<dbReference type="GO" id="GO:0006511">
    <property type="term" value="P:ubiquitin-dependent protein catabolic process"/>
    <property type="evidence" value="ECO:0007669"/>
    <property type="project" value="TreeGrafter"/>
</dbReference>
<dbReference type="GO" id="GO:0005829">
    <property type="term" value="C:cytosol"/>
    <property type="evidence" value="ECO:0007669"/>
    <property type="project" value="TreeGrafter"/>
</dbReference>
<dbReference type="CDD" id="cd17039">
    <property type="entry name" value="Ubl_ubiquitin_like"/>
    <property type="match status" value="2"/>
</dbReference>
<feature type="domain" description="Ubiquitin-like" evidence="1">
    <location>
        <begin position="1"/>
        <end position="65"/>
    </location>
</feature>
<dbReference type="GO" id="GO:0031593">
    <property type="term" value="F:polyubiquitin modification-dependent protein binding"/>
    <property type="evidence" value="ECO:0007669"/>
    <property type="project" value="TreeGrafter"/>
</dbReference>
<dbReference type="PROSITE" id="PS00299">
    <property type="entry name" value="UBIQUITIN_1"/>
    <property type="match status" value="1"/>
</dbReference>
<dbReference type="PANTHER" id="PTHR10677:SF3">
    <property type="entry name" value="FI07626P-RELATED"/>
    <property type="match status" value="1"/>
</dbReference>
<gene>
    <name evidence="2" type="ORF">OEA41_006659</name>
</gene>
<feature type="domain" description="Ubiquitin-like" evidence="1">
    <location>
        <begin position="87"/>
        <end position="142"/>
    </location>
</feature>
<dbReference type="EMBL" id="JASNWA010000007">
    <property type="protein sequence ID" value="KAK3173330.1"/>
    <property type="molecule type" value="Genomic_DNA"/>
</dbReference>
<dbReference type="InterPro" id="IPR015496">
    <property type="entry name" value="Ubiquilin"/>
</dbReference>
<protein>
    <recommendedName>
        <fullName evidence="1">Ubiquitin-like domain-containing protein</fullName>
    </recommendedName>
</protein>
<dbReference type="InterPro" id="IPR029071">
    <property type="entry name" value="Ubiquitin-like_domsf"/>
</dbReference>
<evidence type="ECO:0000313" key="3">
    <source>
        <dbReference type="Proteomes" id="UP001276659"/>
    </source>
</evidence>
<comment type="caution">
    <text evidence="2">The sequence shown here is derived from an EMBL/GenBank/DDBJ whole genome shotgun (WGS) entry which is preliminary data.</text>
</comment>
<dbReference type="Gene3D" id="3.10.20.90">
    <property type="entry name" value="Phosphatidylinositol 3-kinase Catalytic Subunit, Chain A, domain 1"/>
    <property type="match status" value="2"/>
</dbReference>
<evidence type="ECO:0000259" key="1">
    <source>
        <dbReference type="PROSITE" id="PS50053"/>
    </source>
</evidence>
<reference evidence="2" key="1">
    <citation type="submission" date="2022-11" db="EMBL/GenBank/DDBJ databases">
        <title>Chromosomal genome sequence assembly and mating type (MAT) locus characterization of the leprose asexual lichenized fungus Lepraria neglecta (Nyl.) Erichsen.</title>
        <authorList>
            <person name="Allen J.L."/>
            <person name="Pfeffer B."/>
        </authorList>
    </citation>
    <scope>NUCLEOTIDE SEQUENCE</scope>
    <source>
        <strain evidence="2">Allen 5258</strain>
    </source>
</reference>
<dbReference type="AlphaFoldDB" id="A0AAD9Z875"/>
<organism evidence="2 3">
    <name type="scientific">Lepraria neglecta</name>
    <dbReference type="NCBI Taxonomy" id="209136"/>
    <lineage>
        <taxon>Eukaryota</taxon>
        <taxon>Fungi</taxon>
        <taxon>Dikarya</taxon>
        <taxon>Ascomycota</taxon>
        <taxon>Pezizomycotina</taxon>
        <taxon>Lecanoromycetes</taxon>
        <taxon>OSLEUM clade</taxon>
        <taxon>Lecanoromycetidae</taxon>
        <taxon>Lecanorales</taxon>
        <taxon>Lecanorineae</taxon>
        <taxon>Stereocaulaceae</taxon>
        <taxon>Lepraria</taxon>
    </lineage>
</organism>
<evidence type="ECO:0000313" key="2">
    <source>
        <dbReference type="EMBL" id="KAK3173330.1"/>
    </source>
</evidence>
<accession>A0AAD9Z875</accession>
<dbReference type="PANTHER" id="PTHR10677">
    <property type="entry name" value="UBIQUILIN"/>
    <property type="match status" value="1"/>
</dbReference>
<dbReference type="PROSITE" id="PS50053">
    <property type="entry name" value="UBIQUITIN_2"/>
    <property type="match status" value="2"/>
</dbReference>
<proteinExistence type="predicted"/>
<dbReference type="InterPro" id="IPR000626">
    <property type="entry name" value="Ubiquitin-like_dom"/>
</dbReference>